<dbReference type="InterPro" id="IPR044005">
    <property type="entry name" value="DZR_2"/>
</dbReference>
<keyword evidence="4" id="KW-1185">Reference proteome</keyword>
<accession>A0A2S7U233</accession>
<evidence type="ECO:0000256" key="1">
    <source>
        <dbReference type="ARBA" id="ARBA00008007"/>
    </source>
</evidence>
<evidence type="ECO:0000313" key="4">
    <source>
        <dbReference type="Proteomes" id="UP000239907"/>
    </source>
</evidence>
<dbReference type="EMBL" id="MQWA01000001">
    <property type="protein sequence ID" value="PQJ29049.1"/>
    <property type="molecule type" value="Genomic_DNA"/>
</dbReference>
<feature type="domain" description="Double zinc ribbon" evidence="2">
    <location>
        <begin position="10"/>
        <end position="69"/>
    </location>
</feature>
<sequence length="241" mass="27766">MVRHPRLTRLLDYLYPPSCHHCDTPTQDGRYLCKKCTSDSARVKPPFCDRCGEGYDGTIDSPFLCPNCQHLDFSFLFARAALRNTHANHQLVVDFKYLKKFYLANELALFCKETMESDRRFSELPSPVLIPVPLHWRRKWHRGFNQAAEISRQLERHTHIPTRNALSRTRNTKTQTRLGRSDRLKNLEGAFRFSKLDPHFKSVILVDDVFTTGSTATACAEVLKKHAPQLENIVVLTALRG</sequence>
<dbReference type="SUPFAM" id="SSF53271">
    <property type="entry name" value="PRTase-like"/>
    <property type="match status" value="1"/>
</dbReference>
<comment type="similarity">
    <text evidence="1">Belongs to the ComF/GntX family.</text>
</comment>
<proteinExistence type="inferred from homology"/>
<dbReference type="PANTHER" id="PTHR47505">
    <property type="entry name" value="DNA UTILIZATION PROTEIN YHGH"/>
    <property type="match status" value="1"/>
</dbReference>
<dbReference type="Gene3D" id="3.40.50.2020">
    <property type="match status" value="1"/>
</dbReference>
<evidence type="ECO:0000259" key="2">
    <source>
        <dbReference type="Pfam" id="PF18912"/>
    </source>
</evidence>
<name>A0A2S7U233_9BACT</name>
<dbReference type="InterPro" id="IPR029057">
    <property type="entry name" value="PRTase-like"/>
</dbReference>
<dbReference type="Proteomes" id="UP000239907">
    <property type="component" value="Unassembled WGS sequence"/>
</dbReference>
<dbReference type="CDD" id="cd06223">
    <property type="entry name" value="PRTases_typeI"/>
    <property type="match status" value="1"/>
</dbReference>
<gene>
    <name evidence="3" type="ORF">BSZ32_11480</name>
</gene>
<evidence type="ECO:0000313" key="3">
    <source>
        <dbReference type="EMBL" id="PQJ29049.1"/>
    </source>
</evidence>
<dbReference type="Pfam" id="PF18912">
    <property type="entry name" value="DZR_2"/>
    <property type="match status" value="1"/>
</dbReference>
<organism evidence="3 4">
    <name type="scientific">Rubritalea profundi</name>
    <dbReference type="NCBI Taxonomy" id="1658618"/>
    <lineage>
        <taxon>Bacteria</taxon>
        <taxon>Pseudomonadati</taxon>
        <taxon>Verrucomicrobiota</taxon>
        <taxon>Verrucomicrobiia</taxon>
        <taxon>Verrucomicrobiales</taxon>
        <taxon>Rubritaleaceae</taxon>
        <taxon>Rubritalea</taxon>
    </lineage>
</organism>
<reference evidence="3 4" key="1">
    <citation type="submission" date="2016-12" db="EMBL/GenBank/DDBJ databases">
        <title>Study of bacterial adaptation to deep sea.</title>
        <authorList>
            <person name="Song J."/>
            <person name="Yoshizawa S."/>
            <person name="Kogure K."/>
        </authorList>
    </citation>
    <scope>NUCLEOTIDE SEQUENCE [LARGE SCALE GENOMIC DNA]</scope>
    <source>
        <strain evidence="3 4">SAORIC-165</strain>
    </source>
</reference>
<dbReference type="AlphaFoldDB" id="A0A2S7U233"/>
<dbReference type="PANTHER" id="PTHR47505:SF1">
    <property type="entry name" value="DNA UTILIZATION PROTEIN YHGH"/>
    <property type="match status" value="1"/>
</dbReference>
<dbReference type="InterPro" id="IPR000836">
    <property type="entry name" value="PRTase_dom"/>
</dbReference>
<dbReference type="InterPro" id="IPR051910">
    <property type="entry name" value="ComF/GntX_DNA_util-trans"/>
</dbReference>
<protein>
    <recommendedName>
        <fullName evidence="2">Double zinc ribbon domain-containing protein</fullName>
    </recommendedName>
</protein>
<comment type="caution">
    <text evidence="3">The sequence shown here is derived from an EMBL/GenBank/DDBJ whole genome shotgun (WGS) entry which is preliminary data.</text>
</comment>